<accession>A0AAD9VHA0</accession>
<dbReference type="InterPro" id="IPR051181">
    <property type="entry name" value="CAF1_poly(A)_ribonucleases"/>
</dbReference>
<dbReference type="AlphaFoldDB" id="A0AAD9VHA0"/>
<reference evidence="3" key="1">
    <citation type="journal article" date="2023" name="G3 (Bethesda)">
        <title>Whole genome assembly and annotation of the endangered Caribbean coral Acropora cervicornis.</title>
        <authorList>
            <person name="Selwyn J.D."/>
            <person name="Vollmer S.V."/>
        </authorList>
    </citation>
    <scope>NUCLEOTIDE SEQUENCE</scope>
    <source>
        <strain evidence="3">K2</strain>
    </source>
</reference>
<dbReference type="SUPFAM" id="SSF53098">
    <property type="entry name" value="Ribonuclease H-like"/>
    <property type="match status" value="1"/>
</dbReference>
<evidence type="ECO:0000313" key="3">
    <source>
        <dbReference type="EMBL" id="KAK2574414.1"/>
    </source>
</evidence>
<dbReference type="InterPro" id="IPR012337">
    <property type="entry name" value="RNaseH-like_sf"/>
</dbReference>
<dbReference type="GO" id="GO:0000175">
    <property type="term" value="F:3'-5'-RNA exonuclease activity"/>
    <property type="evidence" value="ECO:0007669"/>
    <property type="project" value="TreeGrafter"/>
</dbReference>
<dbReference type="InterPro" id="IPR012677">
    <property type="entry name" value="Nucleotide-bd_a/b_plait_sf"/>
</dbReference>
<reference evidence="3" key="2">
    <citation type="journal article" date="2023" name="Science">
        <title>Genomic signatures of disease resistance in endangered staghorn corals.</title>
        <authorList>
            <person name="Vollmer S.V."/>
            <person name="Selwyn J.D."/>
            <person name="Despard B.A."/>
            <person name="Roesel C.L."/>
        </authorList>
    </citation>
    <scope>NUCLEOTIDE SEQUENCE</scope>
    <source>
        <strain evidence="3">K2</strain>
    </source>
</reference>
<keyword evidence="2" id="KW-0472">Membrane</keyword>
<dbReference type="Gene3D" id="3.30.420.10">
    <property type="entry name" value="Ribonuclease H-like superfamily/Ribonuclease H"/>
    <property type="match status" value="2"/>
</dbReference>
<keyword evidence="4" id="KW-1185">Reference proteome</keyword>
<feature type="transmembrane region" description="Helical" evidence="2">
    <location>
        <begin position="519"/>
        <end position="538"/>
    </location>
</feature>
<comment type="caution">
    <text evidence="3">The sequence shown here is derived from an EMBL/GenBank/DDBJ whole genome shotgun (WGS) entry which is preliminary data.</text>
</comment>
<dbReference type="GO" id="GO:1990432">
    <property type="term" value="P:siRNA 3'-end processing"/>
    <property type="evidence" value="ECO:0007669"/>
    <property type="project" value="TreeGrafter"/>
</dbReference>
<dbReference type="PANTHER" id="PTHR15092:SF22">
    <property type="entry name" value="POLY(A)-SPECIFIC RIBONUCLEASE PNLDC1"/>
    <property type="match status" value="1"/>
</dbReference>
<dbReference type="GO" id="GO:0000289">
    <property type="term" value="P:nuclear-transcribed mRNA poly(A) tail shortening"/>
    <property type="evidence" value="ECO:0007669"/>
    <property type="project" value="TreeGrafter"/>
</dbReference>
<dbReference type="Pfam" id="PF04857">
    <property type="entry name" value="CAF1"/>
    <property type="match status" value="1"/>
</dbReference>
<evidence type="ECO:0000256" key="2">
    <source>
        <dbReference type="SAM" id="Phobius"/>
    </source>
</evidence>
<dbReference type="PANTHER" id="PTHR15092">
    <property type="entry name" value="POLY A -SPECIFIC RIBONUCLEASE/TARGET OF EGR1, MEMBER 1"/>
    <property type="match status" value="1"/>
</dbReference>
<dbReference type="InterPro" id="IPR006941">
    <property type="entry name" value="RNase_CAF1"/>
</dbReference>
<keyword evidence="2" id="KW-1133">Transmembrane helix</keyword>
<sequence>MVEVVQNNFEDLFPEIKSVIEKSAFVAFDTEFTGLHTTDASQPSLFDDPETRYKKLKKNASQFLISQFGLTAFVQSQEDPNKYVAHAFNFFLYPHSFGPIDCRFLSQASSLEFLCQHNFDFNKFIYQGVPYLSSDQAALLFKYHENGDLDTSFQSQRLRMIDENVLDTCCVNLEEWLLSAKDGHEIVLKPGSCEDQYLLLEEIKRRFTGIRCHVSNQFKVIVTKLPTVNGCNATSCKNLITQEQEKVLKAMIGFSRVFQVLVSCKRPLVGHNILTDLMLTYEKFYKPLPENFKDFKLEISKLFSGVYDTKLLAFEIRRNPAIAQCNFLDDTNLEKLHAALSSKDAQFFALFAPSIPLDEKCYRYKEKLAHEAGYDSFLAGFVFLRMAHLLASKSSSRSKGGPIPLSKFLRVLRPFENLVHLSRATVQHVNLGGPDPPSNRPQWLSVSSKVKTKPLVARTLAREFAGFGSVDVKILDSQHALVAVAQHRKAKDVLRSFRRHKFLSVRPYKSLLDSSELKIACWCCGTAIILTGVAIFLWKSWK</sequence>
<proteinExistence type="inferred from homology"/>
<keyword evidence="2" id="KW-0812">Transmembrane</keyword>
<evidence type="ECO:0000256" key="1">
    <source>
        <dbReference type="ARBA" id="ARBA00008372"/>
    </source>
</evidence>
<organism evidence="3 4">
    <name type="scientific">Acropora cervicornis</name>
    <name type="common">Staghorn coral</name>
    <dbReference type="NCBI Taxonomy" id="6130"/>
    <lineage>
        <taxon>Eukaryota</taxon>
        <taxon>Metazoa</taxon>
        <taxon>Cnidaria</taxon>
        <taxon>Anthozoa</taxon>
        <taxon>Hexacorallia</taxon>
        <taxon>Scleractinia</taxon>
        <taxon>Astrocoeniina</taxon>
        <taxon>Acroporidae</taxon>
        <taxon>Acropora</taxon>
    </lineage>
</organism>
<protein>
    <submittedName>
        <fullName evidence="3">Poly(A)-specific ribonuclease PNLDC1</fullName>
    </submittedName>
</protein>
<dbReference type="Proteomes" id="UP001249851">
    <property type="component" value="Unassembled WGS sequence"/>
</dbReference>
<dbReference type="GO" id="GO:0003723">
    <property type="term" value="F:RNA binding"/>
    <property type="evidence" value="ECO:0007669"/>
    <property type="project" value="TreeGrafter"/>
</dbReference>
<dbReference type="GO" id="GO:1990431">
    <property type="term" value="P:priRNA 3'-end processing"/>
    <property type="evidence" value="ECO:0007669"/>
    <property type="project" value="TreeGrafter"/>
</dbReference>
<gene>
    <name evidence="3" type="ORF">P5673_000576</name>
</gene>
<dbReference type="EMBL" id="JARQWQ010000001">
    <property type="protein sequence ID" value="KAK2574414.1"/>
    <property type="molecule type" value="Genomic_DNA"/>
</dbReference>
<comment type="similarity">
    <text evidence="1">Belongs to the CAF1 family.</text>
</comment>
<dbReference type="InterPro" id="IPR036397">
    <property type="entry name" value="RNaseH_sf"/>
</dbReference>
<evidence type="ECO:0000313" key="4">
    <source>
        <dbReference type="Proteomes" id="UP001249851"/>
    </source>
</evidence>
<dbReference type="GO" id="GO:0005783">
    <property type="term" value="C:endoplasmic reticulum"/>
    <property type="evidence" value="ECO:0007669"/>
    <property type="project" value="TreeGrafter"/>
</dbReference>
<name>A0AAD9VHA0_ACRCE</name>
<dbReference type="Gene3D" id="3.30.70.330">
    <property type="match status" value="1"/>
</dbReference>
<dbReference type="GO" id="GO:0005634">
    <property type="term" value="C:nucleus"/>
    <property type="evidence" value="ECO:0007669"/>
    <property type="project" value="TreeGrafter"/>
</dbReference>